<dbReference type="EnsemblMetazoa" id="ASIC018122-RA">
    <property type="protein sequence ID" value="ASIC018122-PA"/>
    <property type="gene ID" value="ASIC018122"/>
</dbReference>
<gene>
    <name evidence="2" type="ORF">ZHAS_00018122</name>
</gene>
<protein>
    <submittedName>
        <fullName evidence="2 3">Anhydro-N-acetylmuramic acid kinase</fullName>
    </submittedName>
</protein>
<evidence type="ECO:0000313" key="3">
    <source>
        <dbReference type="EnsemblMetazoa" id="ASIC018122-PA"/>
    </source>
</evidence>
<evidence type="ECO:0000313" key="2">
    <source>
        <dbReference type="EMBL" id="KFB50072.1"/>
    </source>
</evidence>
<keyword evidence="2" id="KW-0418">Kinase</keyword>
<reference evidence="3" key="2">
    <citation type="submission" date="2020-05" db="UniProtKB">
        <authorList>
            <consortium name="EnsemblMetazoa"/>
        </authorList>
    </citation>
    <scope>IDENTIFICATION</scope>
</reference>
<name>A0A084WIM8_ANOSI</name>
<evidence type="ECO:0000313" key="4">
    <source>
        <dbReference type="Proteomes" id="UP000030765"/>
    </source>
</evidence>
<dbReference type="Proteomes" id="UP000030765">
    <property type="component" value="Unassembled WGS sequence"/>
</dbReference>
<dbReference type="AlphaFoldDB" id="A0A084WIM8"/>
<proteinExistence type="predicted"/>
<evidence type="ECO:0000256" key="1">
    <source>
        <dbReference type="SAM" id="MobiDB-lite"/>
    </source>
</evidence>
<reference evidence="2 4" key="1">
    <citation type="journal article" date="2014" name="BMC Genomics">
        <title>Genome sequence of Anopheles sinensis provides insight into genetics basis of mosquito competence for malaria parasites.</title>
        <authorList>
            <person name="Zhou D."/>
            <person name="Zhang D."/>
            <person name="Ding G."/>
            <person name="Shi L."/>
            <person name="Hou Q."/>
            <person name="Ye Y."/>
            <person name="Xu Y."/>
            <person name="Zhou H."/>
            <person name="Xiong C."/>
            <person name="Li S."/>
            <person name="Yu J."/>
            <person name="Hong S."/>
            <person name="Yu X."/>
            <person name="Zou P."/>
            <person name="Chen C."/>
            <person name="Chang X."/>
            <person name="Wang W."/>
            <person name="Lv Y."/>
            <person name="Sun Y."/>
            <person name="Ma L."/>
            <person name="Shen B."/>
            <person name="Zhu C."/>
        </authorList>
    </citation>
    <scope>NUCLEOTIDE SEQUENCE [LARGE SCALE GENOMIC DNA]</scope>
</reference>
<dbReference type="GO" id="GO:0016301">
    <property type="term" value="F:kinase activity"/>
    <property type="evidence" value="ECO:0007669"/>
    <property type="project" value="UniProtKB-KW"/>
</dbReference>
<feature type="region of interest" description="Disordered" evidence="1">
    <location>
        <begin position="19"/>
        <end position="75"/>
    </location>
</feature>
<sequence>MALGSAVFHTELVPARRIHRRKDAESSRATTGHGNPVVQLNCIPSDGWTSATPPKGDGKDAINDGYQTIRGHNAT</sequence>
<organism evidence="2">
    <name type="scientific">Anopheles sinensis</name>
    <name type="common">Mosquito</name>
    <dbReference type="NCBI Taxonomy" id="74873"/>
    <lineage>
        <taxon>Eukaryota</taxon>
        <taxon>Metazoa</taxon>
        <taxon>Ecdysozoa</taxon>
        <taxon>Arthropoda</taxon>
        <taxon>Hexapoda</taxon>
        <taxon>Insecta</taxon>
        <taxon>Pterygota</taxon>
        <taxon>Neoptera</taxon>
        <taxon>Endopterygota</taxon>
        <taxon>Diptera</taxon>
        <taxon>Nematocera</taxon>
        <taxon>Culicoidea</taxon>
        <taxon>Culicidae</taxon>
        <taxon>Anophelinae</taxon>
        <taxon>Anopheles</taxon>
    </lineage>
</organism>
<dbReference type="VEuPathDB" id="VectorBase:ASIC018122"/>
<dbReference type="EMBL" id="KE525347">
    <property type="protein sequence ID" value="KFB50072.1"/>
    <property type="molecule type" value="Genomic_DNA"/>
</dbReference>
<keyword evidence="2" id="KW-0808">Transferase</keyword>
<dbReference type="EMBL" id="ATLV01023941">
    <property type="status" value="NOT_ANNOTATED_CDS"/>
    <property type="molecule type" value="Genomic_DNA"/>
</dbReference>
<keyword evidence="4" id="KW-1185">Reference proteome</keyword>
<accession>A0A084WIM8</accession>